<name>A0A8S2WVA4_9BILA</name>
<feature type="compositionally biased region" description="Low complexity" evidence="1">
    <location>
        <begin position="72"/>
        <end position="94"/>
    </location>
</feature>
<sequence>MLQNCEDLGQIKFYQNSSGYIAAKLNDGAMIDVPGTTGTKRHHHHHHHHHSAKTSKTAAAVAAAMANNESKNLSPIFSSKSKSSNNNDNGGLSASANAHEAIERDVTTLSNMNNLPAPTALEALQTSNDRLRTIIAALHCNILIRKADLVRNLEYVAHVLEAVQQDETR</sequence>
<comment type="caution">
    <text evidence="2">The sequence shown here is derived from an EMBL/GenBank/DDBJ whole genome shotgun (WGS) entry which is preliminary data.</text>
</comment>
<feature type="compositionally biased region" description="Low complexity" evidence="1">
    <location>
        <begin position="54"/>
        <end position="64"/>
    </location>
</feature>
<evidence type="ECO:0000313" key="2">
    <source>
        <dbReference type="EMBL" id="CAF4464277.1"/>
    </source>
</evidence>
<dbReference type="AlphaFoldDB" id="A0A8S2WVA4"/>
<evidence type="ECO:0000313" key="3">
    <source>
        <dbReference type="Proteomes" id="UP000681720"/>
    </source>
</evidence>
<feature type="compositionally biased region" description="Basic residues" evidence="1">
    <location>
        <begin position="39"/>
        <end position="53"/>
    </location>
</feature>
<accession>A0A8S2WVA4</accession>
<proteinExistence type="predicted"/>
<feature type="region of interest" description="Disordered" evidence="1">
    <location>
        <begin position="33"/>
        <end position="94"/>
    </location>
</feature>
<gene>
    <name evidence="2" type="ORF">GIL414_LOCUS33026</name>
</gene>
<reference evidence="2" key="1">
    <citation type="submission" date="2021-02" db="EMBL/GenBank/DDBJ databases">
        <authorList>
            <person name="Nowell W R."/>
        </authorList>
    </citation>
    <scope>NUCLEOTIDE SEQUENCE</scope>
</reference>
<dbReference type="EMBL" id="CAJOBJ010072007">
    <property type="protein sequence ID" value="CAF4464277.1"/>
    <property type="molecule type" value="Genomic_DNA"/>
</dbReference>
<feature type="non-terminal residue" evidence="2">
    <location>
        <position position="1"/>
    </location>
</feature>
<protein>
    <submittedName>
        <fullName evidence="2">Uncharacterized protein</fullName>
    </submittedName>
</protein>
<evidence type="ECO:0000256" key="1">
    <source>
        <dbReference type="SAM" id="MobiDB-lite"/>
    </source>
</evidence>
<organism evidence="2 3">
    <name type="scientific">Rotaria magnacalcarata</name>
    <dbReference type="NCBI Taxonomy" id="392030"/>
    <lineage>
        <taxon>Eukaryota</taxon>
        <taxon>Metazoa</taxon>
        <taxon>Spiralia</taxon>
        <taxon>Gnathifera</taxon>
        <taxon>Rotifera</taxon>
        <taxon>Eurotatoria</taxon>
        <taxon>Bdelloidea</taxon>
        <taxon>Philodinida</taxon>
        <taxon>Philodinidae</taxon>
        <taxon>Rotaria</taxon>
    </lineage>
</organism>
<dbReference type="Proteomes" id="UP000681720">
    <property type="component" value="Unassembled WGS sequence"/>
</dbReference>